<dbReference type="AlphaFoldDB" id="A0A1S7LGB3"/>
<feature type="compositionally biased region" description="Polar residues" evidence="1">
    <location>
        <begin position="427"/>
        <end position="443"/>
    </location>
</feature>
<sequence length="461" mass="52681">MPQPGPQTRAIAAQSIPELFFGGARGGGKSDFLLGDYLQSIHLGEPWRGIVFRRSYAELEELQRRAQEIFIPAGASYQKSERTWRFPSAATLKMRHLEKSQDAHKYQGHQYTWIGFDELTNWPDDIAYKMLMACLRSAHGVKHKRIRASGNPGGVGHQWVKSRFIDPAPGGMTIIKDSLSRHRRYFVPSRVQDNQRLMQNDPDYVSRLHDVGSRELVRAWLDGDWNVVLGAFFDCWSEQMVLRPCKLPEGWIRFRSFDWGSARPFSVGWWAISDGELAGIPRGALVRYREWYGASAPNKGLKLDAEEVARGILEREEGEERVDYSVADPAIFHQDGGPSIGERMYRIGVQFRAGDNRSRVGGWDQMRQRMLGEEGKPMLYCFDTCIDSIRTIPALQHDERRPEDLDTEAEDHAADEWRYAVLSRPYSNSRSTAQSVESSQSGLTLDELWSTLPDENQQERI</sequence>
<feature type="region of interest" description="Disordered" evidence="1">
    <location>
        <begin position="427"/>
        <end position="461"/>
    </location>
</feature>
<proteinExistence type="predicted"/>
<gene>
    <name evidence="2" type="ORF">MAGMO_1271</name>
</gene>
<dbReference type="Pfam" id="PF03237">
    <property type="entry name" value="Terminase_6N"/>
    <property type="match status" value="1"/>
</dbReference>
<name>A0A1S7LGB3_MAGMO</name>
<dbReference type="Gene3D" id="3.30.420.280">
    <property type="match status" value="1"/>
</dbReference>
<organism evidence="2">
    <name type="scientific">Magnetococcus massalia (strain MO-1)</name>
    <dbReference type="NCBI Taxonomy" id="451514"/>
    <lineage>
        <taxon>Bacteria</taxon>
        <taxon>Pseudomonadati</taxon>
        <taxon>Pseudomonadota</taxon>
        <taxon>Magnetococcia</taxon>
        <taxon>Magnetococcales</taxon>
        <taxon>Magnetococcaceae</taxon>
        <taxon>Magnetococcus</taxon>
    </lineage>
</organism>
<accession>A0A1S7LGB3</accession>
<protein>
    <submittedName>
        <fullName evidence="2">Uncharacterized protein</fullName>
    </submittedName>
</protein>
<dbReference type="EMBL" id="LO017727">
    <property type="protein sequence ID" value="CRH05463.1"/>
    <property type="molecule type" value="Genomic_DNA"/>
</dbReference>
<dbReference type="Gene3D" id="3.40.50.300">
    <property type="entry name" value="P-loop containing nucleotide triphosphate hydrolases"/>
    <property type="match status" value="1"/>
</dbReference>
<reference evidence="2" key="1">
    <citation type="submission" date="2015-04" db="EMBL/GenBank/DDBJ databases">
        <authorList>
            <person name="Syromyatnikov M.Y."/>
            <person name="Popov V.N."/>
        </authorList>
    </citation>
    <scope>NUCLEOTIDE SEQUENCE</scope>
    <source>
        <strain evidence="2">MO-1</strain>
    </source>
</reference>
<dbReference type="InterPro" id="IPR027417">
    <property type="entry name" value="P-loop_NTPase"/>
</dbReference>
<evidence type="ECO:0000256" key="1">
    <source>
        <dbReference type="SAM" id="MobiDB-lite"/>
    </source>
</evidence>
<evidence type="ECO:0000313" key="2">
    <source>
        <dbReference type="EMBL" id="CRH05463.1"/>
    </source>
</evidence>